<feature type="chain" id="PRO_5020542536" evidence="1">
    <location>
        <begin position="19"/>
        <end position="43"/>
    </location>
</feature>
<dbReference type="Gramene" id="TKV91155">
    <property type="protein sequence ID" value="TKV91155"/>
    <property type="gene ID" value="SEVIR_9G075833v2"/>
</dbReference>
<evidence type="ECO:0000313" key="2">
    <source>
        <dbReference type="EMBL" id="TKV91155.1"/>
    </source>
</evidence>
<keyword evidence="3" id="KW-1185">Reference proteome</keyword>
<organism evidence="2 3">
    <name type="scientific">Setaria viridis</name>
    <name type="common">Green bristlegrass</name>
    <name type="synonym">Setaria italica subsp. viridis</name>
    <dbReference type="NCBI Taxonomy" id="4556"/>
    <lineage>
        <taxon>Eukaryota</taxon>
        <taxon>Viridiplantae</taxon>
        <taxon>Streptophyta</taxon>
        <taxon>Embryophyta</taxon>
        <taxon>Tracheophyta</taxon>
        <taxon>Spermatophyta</taxon>
        <taxon>Magnoliopsida</taxon>
        <taxon>Liliopsida</taxon>
        <taxon>Poales</taxon>
        <taxon>Poaceae</taxon>
        <taxon>PACMAD clade</taxon>
        <taxon>Panicoideae</taxon>
        <taxon>Panicodae</taxon>
        <taxon>Paniceae</taxon>
        <taxon>Cenchrinae</taxon>
        <taxon>Setaria</taxon>
    </lineage>
</organism>
<sequence length="43" mass="5098">MFVIFINFLLLIVKSLKSLTPEKPKNNYICGHMGYKIHQHYAF</sequence>
<gene>
    <name evidence="2" type="ORF">SEVIR_9G075833v2</name>
</gene>
<reference evidence="2" key="1">
    <citation type="submission" date="2019-03" db="EMBL/GenBank/DDBJ databases">
        <title>WGS assembly of Setaria viridis.</title>
        <authorList>
            <person name="Huang P."/>
            <person name="Jenkins J."/>
            <person name="Grimwood J."/>
            <person name="Barry K."/>
            <person name="Healey A."/>
            <person name="Mamidi S."/>
            <person name="Sreedasyam A."/>
            <person name="Shu S."/>
            <person name="Feldman M."/>
            <person name="Wu J."/>
            <person name="Yu Y."/>
            <person name="Chen C."/>
            <person name="Johnson J."/>
            <person name="Rokhsar D."/>
            <person name="Baxter I."/>
            <person name="Schmutz J."/>
            <person name="Brutnell T."/>
            <person name="Kellogg E."/>
        </authorList>
    </citation>
    <scope>NUCLEOTIDE SEQUENCE [LARGE SCALE GENOMIC DNA]</scope>
</reference>
<keyword evidence="1" id="KW-0732">Signal</keyword>
<feature type="signal peptide" evidence="1">
    <location>
        <begin position="1"/>
        <end position="18"/>
    </location>
</feature>
<evidence type="ECO:0000256" key="1">
    <source>
        <dbReference type="SAM" id="SignalP"/>
    </source>
</evidence>
<dbReference type="EMBL" id="CM016560">
    <property type="protein sequence ID" value="TKV91155.1"/>
    <property type="molecule type" value="Genomic_DNA"/>
</dbReference>
<dbReference type="AlphaFoldDB" id="A0A4V6D0K0"/>
<protein>
    <submittedName>
        <fullName evidence="2">Uncharacterized protein</fullName>
    </submittedName>
</protein>
<proteinExistence type="predicted"/>
<name>A0A4V6D0K0_SETVI</name>
<evidence type="ECO:0000313" key="3">
    <source>
        <dbReference type="Proteomes" id="UP000298652"/>
    </source>
</evidence>
<accession>A0A4V6D0K0</accession>
<dbReference type="Proteomes" id="UP000298652">
    <property type="component" value="Chromosome 9"/>
</dbReference>